<feature type="transmembrane region" description="Helical" evidence="8">
    <location>
        <begin position="481"/>
        <end position="501"/>
    </location>
</feature>
<feature type="transmembrane region" description="Helical" evidence="8">
    <location>
        <begin position="321"/>
        <end position="339"/>
    </location>
</feature>
<feature type="transmembrane region" description="Helical" evidence="8">
    <location>
        <begin position="87"/>
        <end position="111"/>
    </location>
</feature>
<keyword evidence="7 8" id="KW-0472">Membrane</keyword>
<feature type="transmembrane region" description="Helical" evidence="8">
    <location>
        <begin position="9"/>
        <end position="27"/>
    </location>
</feature>
<dbReference type="AlphaFoldDB" id="A0A7G9GYK7"/>
<name>A0A7G9GYK7_9FUSO</name>
<keyword evidence="2 8" id="KW-0813">Transport</keyword>
<feature type="transmembrane region" description="Helical" evidence="8">
    <location>
        <begin position="348"/>
        <end position="368"/>
    </location>
</feature>
<feature type="transmembrane region" description="Helical" evidence="8">
    <location>
        <begin position="374"/>
        <end position="395"/>
    </location>
</feature>
<feature type="transmembrane region" description="Helical" evidence="8">
    <location>
        <begin position="56"/>
        <end position="75"/>
    </location>
</feature>
<organism evidence="10 11">
    <name type="scientific">Fusobacterium hominis</name>
    <dbReference type="NCBI Taxonomy" id="2764326"/>
    <lineage>
        <taxon>Bacteria</taxon>
        <taxon>Fusobacteriati</taxon>
        <taxon>Fusobacteriota</taxon>
        <taxon>Fusobacteriia</taxon>
        <taxon>Fusobacteriales</taxon>
        <taxon>Fusobacteriaceae</taxon>
        <taxon>Fusobacterium</taxon>
    </lineage>
</organism>
<evidence type="ECO:0000313" key="10">
    <source>
        <dbReference type="EMBL" id="QNM15889.1"/>
    </source>
</evidence>
<evidence type="ECO:0000256" key="4">
    <source>
        <dbReference type="ARBA" id="ARBA00022519"/>
    </source>
</evidence>
<sequence length="505" mass="57738">MKLKDIKSFIINIFCGMAWILPVYFFARDFFNIEDLKNISNKHLIEVLSFSIKQGVYSTIFSFFISLIPAYYVAYNKNILTKLINGLIFIPFFFPVISVVTVFSIVFNLGIFKNFNILYSLKAIIIANIFYNSPIFIKYISDGLQRIPKELNEAMKVDGASDIIIFIKGQLPLILPQVFRGFILVFTYCFLGFGIVLSLGGIKFSTLEVEIATTLMIGSDFSKAMFLGAIQIIILLMFNILGIAVKEYELIGNSEQRKTPGCFMLYSTIYMLLEYSVIIFAFVYSFFDIFTGKFAFVAYKNLFSEKFGEDYAVLESLFNSLKLSLIVSIISVIIIYIIIKNYSRITDIIIFSNLGISGAFLAVTLYYLNILFDIPLVVLLVIGYLIAVIPIGYSFMYQYIKKFPKEILESGDLDCKNFIQKFVYIEFPILRNIFLSAFLQIFAVVFGEFTIGYTMQLEDVYPVVSLVNYSMVSNKQYMESSAFTSIIILIILTTFILGEYLKVEE</sequence>
<feature type="transmembrane region" description="Helical" evidence="8">
    <location>
        <begin position="224"/>
        <end position="245"/>
    </location>
</feature>
<evidence type="ECO:0000259" key="9">
    <source>
        <dbReference type="PROSITE" id="PS50928"/>
    </source>
</evidence>
<comment type="subcellular location">
    <subcellularLocation>
        <location evidence="1">Cell inner membrane</location>
        <topology evidence="1">Multi-pass membrane protein</topology>
    </subcellularLocation>
    <subcellularLocation>
        <location evidence="8">Cell membrane</location>
        <topology evidence="8">Multi-pass membrane protein</topology>
    </subcellularLocation>
</comment>
<keyword evidence="5 8" id="KW-0812">Transmembrane</keyword>
<keyword evidence="4" id="KW-0997">Cell inner membrane</keyword>
<dbReference type="GO" id="GO:0055085">
    <property type="term" value="P:transmembrane transport"/>
    <property type="evidence" value="ECO:0007669"/>
    <property type="project" value="InterPro"/>
</dbReference>
<dbReference type="PANTHER" id="PTHR43357">
    <property type="entry name" value="INNER MEMBRANE ABC TRANSPORTER PERMEASE PROTEIN YDCV"/>
    <property type="match status" value="1"/>
</dbReference>
<keyword evidence="3" id="KW-1003">Cell membrane</keyword>
<dbReference type="PROSITE" id="PS50928">
    <property type="entry name" value="ABC_TM1"/>
    <property type="match status" value="2"/>
</dbReference>
<dbReference type="GO" id="GO:0005886">
    <property type="term" value="C:plasma membrane"/>
    <property type="evidence" value="ECO:0007669"/>
    <property type="project" value="UniProtKB-SubCell"/>
</dbReference>
<dbReference type="Gene3D" id="1.10.3720.10">
    <property type="entry name" value="MetI-like"/>
    <property type="match status" value="2"/>
</dbReference>
<dbReference type="KEGG" id="fho:H9Q81_03380"/>
<evidence type="ECO:0000256" key="7">
    <source>
        <dbReference type="ARBA" id="ARBA00023136"/>
    </source>
</evidence>
<evidence type="ECO:0000256" key="5">
    <source>
        <dbReference type="ARBA" id="ARBA00022692"/>
    </source>
</evidence>
<dbReference type="CDD" id="cd06261">
    <property type="entry name" value="TM_PBP2"/>
    <property type="match status" value="1"/>
</dbReference>
<feature type="transmembrane region" description="Helical" evidence="8">
    <location>
        <begin position="433"/>
        <end position="455"/>
    </location>
</feature>
<evidence type="ECO:0000256" key="6">
    <source>
        <dbReference type="ARBA" id="ARBA00022989"/>
    </source>
</evidence>
<evidence type="ECO:0000256" key="3">
    <source>
        <dbReference type="ARBA" id="ARBA00022475"/>
    </source>
</evidence>
<evidence type="ECO:0000313" key="11">
    <source>
        <dbReference type="Proteomes" id="UP000515913"/>
    </source>
</evidence>
<dbReference type="InterPro" id="IPR000515">
    <property type="entry name" value="MetI-like"/>
</dbReference>
<feature type="transmembrane region" description="Helical" evidence="8">
    <location>
        <begin position="182"/>
        <end position="204"/>
    </location>
</feature>
<gene>
    <name evidence="10" type="ORF">H9Q81_03380</name>
</gene>
<evidence type="ECO:0000256" key="8">
    <source>
        <dbReference type="RuleBase" id="RU363032"/>
    </source>
</evidence>
<dbReference type="Proteomes" id="UP000515913">
    <property type="component" value="Chromosome"/>
</dbReference>
<comment type="similarity">
    <text evidence="8">Belongs to the binding-protein-dependent transport system permease family.</text>
</comment>
<accession>A0A7G9GYK7</accession>
<evidence type="ECO:0000256" key="2">
    <source>
        <dbReference type="ARBA" id="ARBA00022448"/>
    </source>
</evidence>
<feature type="domain" description="ABC transmembrane type-1" evidence="9">
    <location>
        <begin position="313"/>
        <end position="498"/>
    </location>
</feature>
<dbReference type="PANTHER" id="PTHR43357:SF4">
    <property type="entry name" value="INNER MEMBRANE ABC TRANSPORTER PERMEASE PROTEIN YDCV"/>
    <property type="match status" value="1"/>
</dbReference>
<dbReference type="SUPFAM" id="SSF161098">
    <property type="entry name" value="MetI-like"/>
    <property type="match status" value="2"/>
</dbReference>
<feature type="transmembrane region" description="Helical" evidence="8">
    <location>
        <begin position="117"/>
        <end position="137"/>
    </location>
</feature>
<dbReference type="InterPro" id="IPR035906">
    <property type="entry name" value="MetI-like_sf"/>
</dbReference>
<reference evidence="10 11" key="1">
    <citation type="submission" date="2020-08" db="EMBL/GenBank/DDBJ databases">
        <authorList>
            <person name="Liu C."/>
            <person name="Sun Q."/>
        </authorList>
    </citation>
    <scope>NUCLEOTIDE SEQUENCE [LARGE SCALE GENOMIC DNA]</scope>
    <source>
        <strain evidence="10 11">NSJ-57</strain>
    </source>
</reference>
<keyword evidence="6 8" id="KW-1133">Transmembrane helix</keyword>
<feature type="transmembrane region" description="Helical" evidence="8">
    <location>
        <begin position="265"/>
        <end position="287"/>
    </location>
</feature>
<proteinExistence type="inferred from homology"/>
<keyword evidence="11" id="KW-1185">Reference proteome</keyword>
<evidence type="ECO:0000256" key="1">
    <source>
        <dbReference type="ARBA" id="ARBA00004429"/>
    </source>
</evidence>
<dbReference type="RefSeq" id="WP_187423145.1">
    <property type="nucleotide sequence ID" value="NZ_CP060637.1"/>
</dbReference>
<dbReference type="Pfam" id="PF00528">
    <property type="entry name" value="BPD_transp_1"/>
    <property type="match status" value="1"/>
</dbReference>
<dbReference type="EMBL" id="CP060637">
    <property type="protein sequence ID" value="QNM15889.1"/>
    <property type="molecule type" value="Genomic_DNA"/>
</dbReference>
<feature type="domain" description="ABC transmembrane type-1" evidence="9">
    <location>
        <begin position="48"/>
        <end position="242"/>
    </location>
</feature>
<protein>
    <submittedName>
        <fullName evidence="10">Iron ABC transporter permease</fullName>
    </submittedName>
</protein>